<dbReference type="NCBIfam" id="TIGR01224">
    <property type="entry name" value="hutI"/>
    <property type="match status" value="1"/>
</dbReference>
<evidence type="ECO:0000256" key="4">
    <source>
        <dbReference type="ARBA" id="ARBA00022801"/>
    </source>
</evidence>
<accession>A0A411YAW3</accession>
<keyword evidence="3" id="KW-0479">Metal-binding</keyword>
<dbReference type="GO" id="GO:0046872">
    <property type="term" value="F:metal ion binding"/>
    <property type="evidence" value="ECO:0007669"/>
    <property type="project" value="UniProtKB-KW"/>
</dbReference>
<dbReference type="Pfam" id="PF01979">
    <property type="entry name" value="Amidohydro_1"/>
    <property type="match status" value="1"/>
</dbReference>
<dbReference type="GO" id="GO:0005737">
    <property type="term" value="C:cytoplasm"/>
    <property type="evidence" value="ECO:0007669"/>
    <property type="project" value="UniProtKB-UniRule"/>
</dbReference>
<evidence type="ECO:0000256" key="3">
    <source>
        <dbReference type="ARBA" id="ARBA00022723"/>
    </source>
</evidence>
<dbReference type="EC" id="3.5.2.7" evidence="2 8"/>
<dbReference type="SUPFAM" id="SSF51338">
    <property type="entry name" value="Composite domain of metallo-dependent hydrolases"/>
    <property type="match status" value="1"/>
</dbReference>
<name>A0A411YAW3_9ACTN</name>
<dbReference type="InterPro" id="IPR032466">
    <property type="entry name" value="Metal_Hydrolase"/>
</dbReference>
<evidence type="ECO:0000313" key="12">
    <source>
        <dbReference type="Proteomes" id="UP000291469"/>
    </source>
</evidence>
<dbReference type="InterPro" id="IPR006680">
    <property type="entry name" value="Amidohydro-rel"/>
</dbReference>
<dbReference type="RefSeq" id="WP_131153316.1">
    <property type="nucleotide sequence ID" value="NZ_CP036402.1"/>
</dbReference>
<dbReference type="KEGG" id="erz:ER308_01170"/>
<keyword evidence="5" id="KW-0369">Histidine metabolism</keyword>
<evidence type="ECO:0000256" key="2">
    <source>
        <dbReference type="ARBA" id="ARBA00012864"/>
    </source>
</evidence>
<dbReference type="Gene3D" id="2.30.40.10">
    <property type="entry name" value="Urease, subunit C, domain 1"/>
    <property type="match status" value="1"/>
</dbReference>
<proteinExistence type="predicted"/>
<evidence type="ECO:0000256" key="5">
    <source>
        <dbReference type="ARBA" id="ARBA00022808"/>
    </source>
</evidence>
<sequence>MSSAAAGTPLAHPVELLVVNAGRLVTARTAPGGARGHALDDLETIPGGAVAVADGRVADVGPTETLRPRYREAAIVDAEGRLVTPGFVDSHVHLAHGGSRHEEYDRRIRGVPPPEGAATGIPATIAHTAATPDEELRQRALADLDVMLAHGTTTSEAKTGYGGDADGELRLLRLSAGLTHPITLVPTFLGAHALPPERADDRDAFVDAVIGAFPAAREHARFFDVFIDPLGFTREESHRLLTAAVAAGFDLKVHADQTADVGGTALAVEHGATSVDHLDHADADAIAALVAADTVGVLLPGVAHHLGELTPDPTGHVTKPHLPEQVRRLVTAGARLALSTDYNPGTSPTRSMQTVLELAVRLFRLSAAAAWHMATINGAHALGVADERGSLEPGKAADLVVWDAEHPAAVTNRFGTNLVAEVLKDGRRVVTGGRVMR</sequence>
<keyword evidence="12" id="KW-1185">Reference proteome</keyword>
<dbReference type="AlphaFoldDB" id="A0A411YAW3"/>
<dbReference type="PANTHER" id="PTHR42752:SF1">
    <property type="entry name" value="IMIDAZOLONEPROPIONASE-RELATED"/>
    <property type="match status" value="1"/>
</dbReference>
<dbReference type="Pfam" id="PF22039">
    <property type="entry name" value="HUTI_composite_bact"/>
    <property type="match status" value="1"/>
</dbReference>
<dbReference type="InterPro" id="IPR011059">
    <property type="entry name" value="Metal-dep_hydrolase_composite"/>
</dbReference>
<dbReference type="Gene3D" id="3.20.20.140">
    <property type="entry name" value="Metal-dependent hydrolases"/>
    <property type="match status" value="1"/>
</dbReference>
<evidence type="ECO:0000256" key="7">
    <source>
        <dbReference type="ARBA" id="ARBA00023004"/>
    </source>
</evidence>
<dbReference type="SUPFAM" id="SSF51556">
    <property type="entry name" value="Metallo-dependent hydrolases"/>
    <property type="match status" value="1"/>
</dbReference>
<evidence type="ECO:0000313" key="11">
    <source>
        <dbReference type="EMBL" id="QBI18318.1"/>
    </source>
</evidence>
<gene>
    <name evidence="11" type="ORF">ER308_01170</name>
</gene>
<protein>
    <recommendedName>
        <fullName evidence="2 8">Imidazolonepropionase</fullName>
        <ecNumber evidence="2 8">3.5.2.7</ecNumber>
    </recommendedName>
</protein>
<dbReference type="GO" id="GO:0050480">
    <property type="term" value="F:imidazolonepropionase activity"/>
    <property type="evidence" value="ECO:0007669"/>
    <property type="project" value="UniProtKB-UniRule"/>
</dbReference>
<dbReference type="OrthoDB" id="3451205at2"/>
<dbReference type="GO" id="GO:0019556">
    <property type="term" value="P:L-histidine catabolic process to glutamate and formamide"/>
    <property type="evidence" value="ECO:0007669"/>
    <property type="project" value="UniProtKB-UniRule"/>
</dbReference>
<dbReference type="InterPro" id="IPR054418">
    <property type="entry name" value="MQNX/HUTI_composite_N"/>
</dbReference>
<evidence type="ECO:0000259" key="9">
    <source>
        <dbReference type="Pfam" id="PF01979"/>
    </source>
</evidence>
<keyword evidence="6" id="KW-0862">Zinc</keyword>
<evidence type="ECO:0000256" key="1">
    <source>
        <dbReference type="ARBA" id="ARBA00005023"/>
    </source>
</evidence>
<feature type="domain" description="Aminodeoxyfutalosine deaminase/Imidazolonepropionase-like composite" evidence="10">
    <location>
        <begin position="48"/>
        <end position="73"/>
    </location>
</feature>
<dbReference type="Proteomes" id="UP000291469">
    <property type="component" value="Chromosome"/>
</dbReference>
<evidence type="ECO:0000259" key="10">
    <source>
        <dbReference type="Pfam" id="PF22039"/>
    </source>
</evidence>
<keyword evidence="4 11" id="KW-0378">Hydrolase</keyword>
<evidence type="ECO:0000256" key="8">
    <source>
        <dbReference type="NCBIfam" id="TIGR01224"/>
    </source>
</evidence>
<feature type="domain" description="Amidohydrolase-related" evidence="9">
    <location>
        <begin position="82"/>
        <end position="429"/>
    </location>
</feature>
<dbReference type="PANTHER" id="PTHR42752">
    <property type="entry name" value="IMIDAZOLONEPROPIONASE"/>
    <property type="match status" value="1"/>
</dbReference>
<keyword evidence="7" id="KW-0408">Iron</keyword>
<dbReference type="EMBL" id="CP036402">
    <property type="protein sequence ID" value="QBI18318.1"/>
    <property type="molecule type" value="Genomic_DNA"/>
</dbReference>
<dbReference type="InterPro" id="IPR005920">
    <property type="entry name" value="HutI"/>
</dbReference>
<evidence type="ECO:0000256" key="6">
    <source>
        <dbReference type="ARBA" id="ARBA00022833"/>
    </source>
</evidence>
<reference evidence="11 12" key="1">
    <citation type="submission" date="2019-01" db="EMBL/GenBank/DDBJ databases">
        <title>Egibacter rhizosphaerae EGI 80759T.</title>
        <authorList>
            <person name="Chen D.-D."/>
            <person name="Tian Y."/>
            <person name="Jiao J.-Y."/>
            <person name="Zhang X.-T."/>
            <person name="Zhang Y.-G."/>
            <person name="Zhang Y."/>
            <person name="Xiao M."/>
            <person name="Shu W.-S."/>
            <person name="Li W.-J."/>
        </authorList>
    </citation>
    <scope>NUCLEOTIDE SEQUENCE [LARGE SCALE GENOMIC DNA]</scope>
    <source>
        <strain evidence="11 12">EGI 80759</strain>
    </source>
</reference>
<comment type="pathway">
    <text evidence="1">Amino-acid degradation.</text>
</comment>
<organism evidence="11 12">
    <name type="scientific">Egibacter rhizosphaerae</name>
    <dbReference type="NCBI Taxonomy" id="1670831"/>
    <lineage>
        <taxon>Bacteria</taxon>
        <taxon>Bacillati</taxon>
        <taxon>Actinomycetota</taxon>
        <taxon>Nitriliruptoria</taxon>
        <taxon>Egibacterales</taxon>
        <taxon>Egibacteraceae</taxon>
        <taxon>Egibacter</taxon>
    </lineage>
</organism>